<keyword evidence="11" id="KW-1185">Reference proteome</keyword>
<dbReference type="InterPro" id="IPR057336">
    <property type="entry name" value="GerAC_N"/>
</dbReference>
<dbReference type="InterPro" id="IPR046953">
    <property type="entry name" value="Spore_GerAC-like_C"/>
</dbReference>
<dbReference type="RefSeq" id="WP_377471325.1">
    <property type="nucleotide sequence ID" value="NZ_JBHLWN010000067.1"/>
</dbReference>
<evidence type="ECO:0000259" key="8">
    <source>
        <dbReference type="Pfam" id="PF05504"/>
    </source>
</evidence>
<evidence type="ECO:0000313" key="10">
    <source>
        <dbReference type="EMBL" id="MFC0213991.1"/>
    </source>
</evidence>
<dbReference type="Pfam" id="PF05504">
    <property type="entry name" value="Spore_GerAC"/>
    <property type="match status" value="1"/>
</dbReference>
<organism evidence="10 11">
    <name type="scientific">Paenibacillus chartarius</name>
    <dbReference type="NCBI Taxonomy" id="747481"/>
    <lineage>
        <taxon>Bacteria</taxon>
        <taxon>Bacillati</taxon>
        <taxon>Bacillota</taxon>
        <taxon>Bacilli</taxon>
        <taxon>Bacillales</taxon>
        <taxon>Paenibacillaceae</taxon>
        <taxon>Paenibacillus</taxon>
    </lineage>
</organism>
<dbReference type="EMBL" id="JBHLWN010000067">
    <property type="protein sequence ID" value="MFC0213991.1"/>
    <property type="molecule type" value="Genomic_DNA"/>
</dbReference>
<comment type="similarity">
    <text evidence="2">Belongs to the GerABKC lipoprotein family.</text>
</comment>
<sequence>MKRSICCIALFSVLLTGCGFKDIDRRFFVLAMGVDLTNNPSKPYRVTLKLGIPSPRIEPGTTNKFQLVSEEADSITQAIRLLKSKVDKEIDFGHAKVFVFGKSLAEQDMVRPFDWFMRRRDIQMIGYVAIGEPSAAEVLAAGPPSERLPANYLFLSFDQEGTESSYIVTESISDFYRRLMEKGKDPYMPIIHVEKDTFVIKQVAVLDKSKVRVILSPEETRVFNQLVRGFEKFDVHTDHGDTDFDMSIMSYKLSYHLSGGSSDIPVTIHVKSTMKGMAEESSKPVFYEDWRELQEAVEKQSVKRNLHLLTLLQSKGVDPVGFGLRYRAMHYEGEKEWERWKELYPKAKFDVQVDFTMLSSGVIK</sequence>
<dbReference type="InterPro" id="IPR008844">
    <property type="entry name" value="Spore_GerAC-like"/>
</dbReference>
<name>A0ABV6DMY7_9BACL</name>
<dbReference type="NCBIfam" id="TIGR02887">
    <property type="entry name" value="spore_ger_x_C"/>
    <property type="match status" value="1"/>
</dbReference>
<gene>
    <name evidence="10" type="ORF">ACFFK0_16290</name>
</gene>
<dbReference type="Proteomes" id="UP001589776">
    <property type="component" value="Unassembled WGS sequence"/>
</dbReference>
<accession>A0ABV6DMY7</accession>
<evidence type="ECO:0000256" key="1">
    <source>
        <dbReference type="ARBA" id="ARBA00004635"/>
    </source>
</evidence>
<keyword evidence="6" id="KW-0564">Palmitate</keyword>
<evidence type="ECO:0000256" key="7">
    <source>
        <dbReference type="ARBA" id="ARBA00023288"/>
    </source>
</evidence>
<comment type="caution">
    <text evidence="10">The sequence shown here is derived from an EMBL/GenBank/DDBJ whole genome shotgun (WGS) entry which is preliminary data.</text>
</comment>
<dbReference type="PANTHER" id="PTHR35789:SF1">
    <property type="entry name" value="SPORE GERMINATION PROTEIN B3"/>
    <property type="match status" value="1"/>
</dbReference>
<feature type="domain" description="Spore germination protein N-terminal" evidence="9">
    <location>
        <begin position="21"/>
        <end position="193"/>
    </location>
</feature>
<evidence type="ECO:0000256" key="5">
    <source>
        <dbReference type="ARBA" id="ARBA00023136"/>
    </source>
</evidence>
<keyword evidence="3" id="KW-0309">Germination</keyword>
<evidence type="ECO:0000256" key="3">
    <source>
        <dbReference type="ARBA" id="ARBA00022544"/>
    </source>
</evidence>
<dbReference type="PROSITE" id="PS51257">
    <property type="entry name" value="PROKAR_LIPOPROTEIN"/>
    <property type="match status" value="1"/>
</dbReference>
<evidence type="ECO:0000313" key="11">
    <source>
        <dbReference type="Proteomes" id="UP001589776"/>
    </source>
</evidence>
<dbReference type="InterPro" id="IPR038501">
    <property type="entry name" value="Spore_GerAC_C_sf"/>
</dbReference>
<comment type="subcellular location">
    <subcellularLocation>
        <location evidence="1">Membrane</location>
        <topology evidence="1">Lipid-anchor</topology>
    </subcellularLocation>
</comment>
<keyword evidence="5" id="KW-0472">Membrane</keyword>
<proteinExistence type="inferred from homology"/>
<evidence type="ECO:0000256" key="4">
    <source>
        <dbReference type="ARBA" id="ARBA00022729"/>
    </source>
</evidence>
<reference evidence="10 11" key="1">
    <citation type="submission" date="2024-09" db="EMBL/GenBank/DDBJ databases">
        <authorList>
            <person name="Sun Q."/>
            <person name="Mori K."/>
        </authorList>
    </citation>
    <scope>NUCLEOTIDE SEQUENCE [LARGE SCALE GENOMIC DNA]</scope>
    <source>
        <strain evidence="10 11">CCM 7759</strain>
    </source>
</reference>
<dbReference type="Gene3D" id="3.30.300.210">
    <property type="entry name" value="Nutrient germinant receptor protein C, domain 3"/>
    <property type="match status" value="1"/>
</dbReference>
<feature type="domain" description="Spore germination GerAC-like C-terminal" evidence="8">
    <location>
        <begin position="202"/>
        <end position="361"/>
    </location>
</feature>
<dbReference type="PANTHER" id="PTHR35789">
    <property type="entry name" value="SPORE GERMINATION PROTEIN B3"/>
    <property type="match status" value="1"/>
</dbReference>
<evidence type="ECO:0000259" key="9">
    <source>
        <dbReference type="Pfam" id="PF25198"/>
    </source>
</evidence>
<evidence type="ECO:0000256" key="2">
    <source>
        <dbReference type="ARBA" id="ARBA00007886"/>
    </source>
</evidence>
<keyword evidence="4" id="KW-0732">Signal</keyword>
<protein>
    <submittedName>
        <fullName evidence="10">Ger(X)C family spore germination protein</fullName>
    </submittedName>
</protein>
<evidence type="ECO:0000256" key="6">
    <source>
        <dbReference type="ARBA" id="ARBA00023139"/>
    </source>
</evidence>
<keyword evidence="7" id="KW-0449">Lipoprotein</keyword>
<dbReference type="Pfam" id="PF25198">
    <property type="entry name" value="Spore_GerAC_N"/>
    <property type="match status" value="1"/>
</dbReference>